<proteinExistence type="predicted"/>
<accession>A0ABU6XAB8</accession>
<organism evidence="1 2">
    <name type="scientific">Stylosanthes scabra</name>
    <dbReference type="NCBI Taxonomy" id="79078"/>
    <lineage>
        <taxon>Eukaryota</taxon>
        <taxon>Viridiplantae</taxon>
        <taxon>Streptophyta</taxon>
        <taxon>Embryophyta</taxon>
        <taxon>Tracheophyta</taxon>
        <taxon>Spermatophyta</taxon>
        <taxon>Magnoliopsida</taxon>
        <taxon>eudicotyledons</taxon>
        <taxon>Gunneridae</taxon>
        <taxon>Pentapetalae</taxon>
        <taxon>rosids</taxon>
        <taxon>fabids</taxon>
        <taxon>Fabales</taxon>
        <taxon>Fabaceae</taxon>
        <taxon>Papilionoideae</taxon>
        <taxon>50 kb inversion clade</taxon>
        <taxon>dalbergioids sensu lato</taxon>
        <taxon>Dalbergieae</taxon>
        <taxon>Pterocarpus clade</taxon>
        <taxon>Stylosanthes</taxon>
    </lineage>
</organism>
<keyword evidence="2" id="KW-1185">Reference proteome</keyword>
<evidence type="ECO:0000313" key="1">
    <source>
        <dbReference type="EMBL" id="MED6195034.1"/>
    </source>
</evidence>
<dbReference type="Proteomes" id="UP001341840">
    <property type="component" value="Unassembled WGS sequence"/>
</dbReference>
<name>A0ABU6XAB8_9FABA</name>
<gene>
    <name evidence="1" type="ORF">PIB30_034270</name>
</gene>
<reference evidence="1 2" key="1">
    <citation type="journal article" date="2023" name="Plants (Basel)">
        <title>Bridging the Gap: Combining Genomics and Transcriptomics Approaches to Understand Stylosanthes scabra, an Orphan Legume from the Brazilian Caatinga.</title>
        <authorList>
            <person name="Ferreira-Neto J.R.C."/>
            <person name="da Silva M.D."/>
            <person name="Binneck E."/>
            <person name="de Melo N.F."/>
            <person name="da Silva R.H."/>
            <person name="de Melo A.L.T.M."/>
            <person name="Pandolfi V."/>
            <person name="Bustamante F.O."/>
            <person name="Brasileiro-Vidal A.C."/>
            <person name="Benko-Iseppon A.M."/>
        </authorList>
    </citation>
    <scope>NUCLEOTIDE SEQUENCE [LARGE SCALE GENOMIC DNA]</scope>
    <source>
        <tissue evidence="1">Leaves</tissue>
    </source>
</reference>
<protein>
    <recommendedName>
        <fullName evidence="3">FAR1 domain-containing protein</fullName>
    </recommendedName>
</protein>
<comment type="caution">
    <text evidence="1">The sequence shown here is derived from an EMBL/GenBank/DDBJ whole genome shotgun (WGS) entry which is preliminary data.</text>
</comment>
<evidence type="ECO:0000313" key="2">
    <source>
        <dbReference type="Proteomes" id="UP001341840"/>
    </source>
</evidence>
<sequence length="60" mass="7118">MIWFDGSFDVSAEFEEQEVTPNFLCDVDEEYIHKVGMTFLTYEEANDFYKEYVKRGGFVT</sequence>
<evidence type="ECO:0008006" key="3">
    <source>
        <dbReference type="Google" id="ProtNLM"/>
    </source>
</evidence>
<dbReference type="EMBL" id="JASCZI010211607">
    <property type="protein sequence ID" value="MED6195034.1"/>
    <property type="molecule type" value="Genomic_DNA"/>
</dbReference>